<evidence type="ECO:0000313" key="3">
    <source>
        <dbReference type="Proteomes" id="UP000228987"/>
    </source>
</evidence>
<name>A0A2A5C8T6_9GAMM</name>
<evidence type="ECO:0000256" key="1">
    <source>
        <dbReference type="SAM" id="SignalP"/>
    </source>
</evidence>
<evidence type="ECO:0008006" key="4">
    <source>
        <dbReference type="Google" id="ProtNLM"/>
    </source>
</evidence>
<proteinExistence type="predicted"/>
<protein>
    <recommendedName>
        <fullName evidence="4">DUF3500 domain-containing protein</fullName>
    </recommendedName>
</protein>
<feature type="chain" id="PRO_5013309073" description="DUF3500 domain-containing protein" evidence="1">
    <location>
        <begin position="30"/>
        <end position="415"/>
    </location>
</feature>
<dbReference type="AlphaFoldDB" id="A0A2A5C8T6"/>
<comment type="caution">
    <text evidence="2">The sequence shown here is derived from an EMBL/GenBank/DDBJ whole genome shotgun (WGS) entry which is preliminary data.</text>
</comment>
<gene>
    <name evidence="2" type="ORF">COA71_12935</name>
</gene>
<dbReference type="PANTHER" id="PTHR37489">
    <property type="entry name" value="DUF3500 DOMAIN-CONTAINING PROTEIN"/>
    <property type="match status" value="1"/>
</dbReference>
<keyword evidence="1" id="KW-0732">Signal</keyword>
<organism evidence="2 3">
    <name type="scientific">SAR86 cluster bacterium</name>
    <dbReference type="NCBI Taxonomy" id="2030880"/>
    <lineage>
        <taxon>Bacteria</taxon>
        <taxon>Pseudomonadati</taxon>
        <taxon>Pseudomonadota</taxon>
        <taxon>Gammaproteobacteria</taxon>
        <taxon>SAR86 cluster</taxon>
    </lineage>
</organism>
<dbReference type="InterPro" id="IPR021889">
    <property type="entry name" value="DUF3500"/>
</dbReference>
<feature type="signal peptide" evidence="1">
    <location>
        <begin position="1"/>
        <end position="29"/>
    </location>
</feature>
<dbReference type="Proteomes" id="UP000228987">
    <property type="component" value="Unassembled WGS sequence"/>
</dbReference>
<evidence type="ECO:0000313" key="2">
    <source>
        <dbReference type="EMBL" id="PCJ39786.1"/>
    </source>
</evidence>
<accession>A0A2A5C8T6</accession>
<sequence>MRKIQTVQQRVIRLVQYMTICLFSISVSAQNGVEVPEEFRNASRMTEKANLFLASLSIDERSEVLRPIDSIERGNWSNLPNGIVERNGLRLGNLSETQRIAMHDLLRASLSSQGYLKVTGIMHMDEVLGESLSNPPEGLMGIDVGGFDPGPVEAAGLTAGLTDDDGQALDIPPLQFGTGNYWVSIFNMPSQDQEWGWLIGGHHLAVSFTVSEGRVAFTPLFLGSQPLMLRRGVEAGWSPLYHESQRGFDLMQSLNSSQREIALQSEERVYDVIVGPGRRDSLGGFEGLKASQMSPEQKLLLRLVVLEYVGNADYSSAQMQIEAIEETGWDELWFSWRGPVNDQDDLFYYRVHGQRILIELAWEARNHIHAIVRDPINDYGEDWLGRHYIEDHPDISALMEQIRAQIKEGEAGLAQ</sequence>
<dbReference type="Pfam" id="PF12006">
    <property type="entry name" value="DUF3500"/>
    <property type="match status" value="1"/>
</dbReference>
<dbReference type="EMBL" id="NVWI01000012">
    <property type="protein sequence ID" value="PCJ39786.1"/>
    <property type="molecule type" value="Genomic_DNA"/>
</dbReference>
<dbReference type="PANTHER" id="PTHR37489:SF1">
    <property type="entry name" value="DUF3500 DOMAIN-CONTAINING PROTEIN"/>
    <property type="match status" value="1"/>
</dbReference>
<reference evidence="3" key="1">
    <citation type="submission" date="2017-08" db="EMBL/GenBank/DDBJ databases">
        <title>A dynamic microbial community with high functional redundancy inhabits the cold, oxic subseafloor aquifer.</title>
        <authorList>
            <person name="Tully B.J."/>
            <person name="Wheat C.G."/>
            <person name="Glazer B.T."/>
            <person name="Huber J.A."/>
        </authorList>
    </citation>
    <scope>NUCLEOTIDE SEQUENCE [LARGE SCALE GENOMIC DNA]</scope>
</reference>